<keyword evidence="3" id="KW-0436">Ligase</keyword>
<dbReference type="GO" id="GO:0004467">
    <property type="term" value="F:long-chain fatty acid-CoA ligase activity"/>
    <property type="evidence" value="ECO:0007669"/>
    <property type="project" value="UniProtKB-EC"/>
</dbReference>
<proteinExistence type="predicted"/>
<reference evidence="3 4" key="1">
    <citation type="submission" date="2020-08" db="EMBL/GenBank/DDBJ databases">
        <title>Exploring microbial biodiversity for novel pathways involved in the catabolism of aromatic compounds derived from lignin.</title>
        <authorList>
            <person name="Elkins J."/>
        </authorList>
    </citation>
    <scope>NUCLEOTIDE SEQUENCE [LARGE SCALE GENOMIC DNA]</scope>
    <source>
        <strain evidence="3 4">B1D3A</strain>
    </source>
</reference>
<dbReference type="Pfam" id="PF13193">
    <property type="entry name" value="AMP-binding_C"/>
    <property type="match status" value="1"/>
</dbReference>
<dbReference type="PANTHER" id="PTHR43767">
    <property type="entry name" value="LONG-CHAIN-FATTY-ACID--COA LIGASE"/>
    <property type="match status" value="1"/>
</dbReference>
<evidence type="ECO:0000313" key="3">
    <source>
        <dbReference type="EMBL" id="MBB5987275.1"/>
    </source>
</evidence>
<sequence>MESENPVWQDHYDHPVGWAQDFAPLSLPGMLQAAAERDGGRSLIDFYGRRFTYAECLDAARRFACGLIDLGIRPGDRVGLYLPNVPHYVTAYYGIMMAGAIAVNFSPLYTVEELDHQAEDSGTRMMVTLSARPLLGNARAMLDRCCVERLVVGNVAEALPAGKAMLYRLFKRKADEPIPHDPRLTRFADMLSNDGARTLPAIDPERDLALLQYTGGTTGRPKGAMLTHQNLTANARQVNMLDPWHDNDRILGALPFFHVFANTAVLNRTVANGGEIVMLPRFDSRQVLAAIQRTRITSLPGVPTMFQALLDCPDLAKTNLSSLRICISGGAPLPLPLKEHFERATGARLVEGYGLTESSGVVSANPYDRLGKVGTIGQPIPATRIRLLDRENPSRRAPPGVPGEIAVSGPQIMQGYWNNPAADGDVFADGYLRTGDVGTVDEDGYFSVVDRIKDMIAVGGFKVFPSQVEEVLYRHPAVREALVIGIPDSYRGECPKAFVTLWADKTEGVEGDGLKDWLNEQLGKHERVCAVEIRDNLPRTLVGKLSRKELVAEERAKAGLA</sequence>
<dbReference type="PROSITE" id="PS00455">
    <property type="entry name" value="AMP_BINDING"/>
    <property type="match status" value="1"/>
</dbReference>
<dbReference type="InterPro" id="IPR045851">
    <property type="entry name" value="AMP-bd_C_sf"/>
</dbReference>
<dbReference type="SUPFAM" id="SSF56801">
    <property type="entry name" value="Acetyl-CoA synthetase-like"/>
    <property type="match status" value="1"/>
</dbReference>
<dbReference type="InterPro" id="IPR025110">
    <property type="entry name" value="AMP-bd_C"/>
</dbReference>
<dbReference type="EC" id="6.2.1.3" evidence="3"/>
<dbReference type="InterPro" id="IPR042099">
    <property type="entry name" value="ANL_N_sf"/>
</dbReference>
<feature type="domain" description="AMP-dependent synthetase/ligase" evidence="1">
    <location>
        <begin position="32"/>
        <end position="417"/>
    </location>
</feature>
<comment type="caution">
    <text evidence="3">The sequence shown here is derived from an EMBL/GenBank/DDBJ whole genome shotgun (WGS) entry which is preliminary data.</text>
</comment>
<dbReference type="InterPro" id="IPR050237">
    <property type="entry name" value="ATP-dep_AMP-bd_enzyme"/>
</dbReference>
<dbReference type="PANTHER" id="PTHR43767:SF1">
    <property type="entry name" value="NONRIBOSOMAL PEPTIDE SYNTHASE PES1 (EUROFUNG)-RELATED"/>
    <property type="match status" value="1"/>
</dbReference>
<dbReference type="Gene3D" id="3.40.50.12780">
    <property type="entry name" value="N-terminal domain of ligase-like"/>
    <property type="match status" value="1"/>
</dbReference>
<protein>
    <submittedName>
        <fullName evidence="3">Long-chain acyl-CoA synthetase</fullName>
        <ecNumber evidence="3">6.2.1.3</ecNumber>
    </submittedName>
</protein>
<dbReference type="RefSeq" id="WP_184155724.1">
    <property type="nucleotide sequence ID" value="NZ_JACHKA010000001.1"/>
</dbReference>
<gene>
    <name evidence="3" type="ORF">HNP60_003249</name>
</gene>
<evidence type="ECO:0000313" key="4">
    <source>
        <dbReference type="Proteomes" id="UP001138540"/>
    </source>
</evidence>
<dbReference type="Pfam" id="PF00501">
    <property type="entry name" value="AMP-binding"/>
    <property type="match status" value="1"/>
</dbReference>
<dbReference type="Gene3D" id="3.30.300.30">
    <property type="match status" value="1"/>
</dbReference>
<evidence type="ECO:0000259" key="1">
    <source>
        <dbReference type="Pfam" id="PF00501"/>
    </source>
</evidence>
<dbReference type="InterPro" id="IPR020845">
    <property type="entry name" value="AMP-binding_CS"/>
</dbReference>
<dbReference type="CDD" id="cd05936">
    <property type="entry name" value="FC-FACS_FadD_like"/>
    <property type="match status" value="1"/>
</dbReference>
<keyword evidence="4" id="KW-1185">Reference proteome</keyword>
<dbReference type="EMBL" id="JACHKA010000001">
    <property type="protein sequence ID" value="MBB5987275.1"/>
    <property type="molecule type" value="Genomic_DNA"/>
</dbReference>
<organism evidence="3 4">
    <name type="scientific">Sphingobium lignivorans</name>
    <dbReference type="NCBI Taxonomy" id="2735886"/>
    <lineage>
        <taxon>Bacteria</taxon>
        <taxon>Pseudomonadati</taxon>
        <taxon>Pseudomonadota</taxon>
        <taxon>Alphaproteobacteria</taxon>
        <taxon>Sphingomonadales</taxon>
        <taxon>Sphingomonadaceae</taxon>
        <taxon>Sphingobium</taxon>
    </lineage>
</organism>
<accession>A0ABR6NJ26</accession>
<name>A0ABR6NJ26_9SPHN</name>
<evidence type="ECO:0000259" key="2">
    <source>
        <dbReference type="Pfam" id="PF13193"/>
    </source>
</evidence>
<dbReference type="Proteomes" id="UP001138540">
    <property type="component" value="Unassembled WGS sequence"/>
</dbReference>
<feature type="domain" description="AMP-binding enzyme C-terminal" evidence="2">
    <location>
        <begin position="467"/>
        <end position="544"/>
    </location>
</feature>
<dbReference type="InterPro" id="IPR000873">
    <property type="entry name" value="AMP-dep_synth/lig_dom"/>
</dbReference>